<dbReference type="PROSITE" id="PS00191">
    <property type="entry name" value="CYTOCHROME_B5_1"/>
    <property type="match status" value="1"/>
</dbReference>
<evidence type="ECO:0000256" key="4">
    <source>
        <dbReference type="RuleBase" id="RU362121"/>
    </source>
</evidence>
<comment type="similarity">
    <text evidence="4">Belongs to the cytochrome b5 family.</text>
</comment>
<dbReference type="InterPro" id="IPR051872">
    <property type="entry name" value="Cytochrome_b5/Flavoprotein_Rdt"/>
</dbReference>
<dbReference type="Gene3D" id="3.10.120.10">
    <property type="entry name" value="Cytochrome b5-like heme/steroid binding domain"/>
    <property type="match status" value="1"/>
</dbReference>
<feature type="region of interest" description="Disordered" evidence="5">
    <location>
        <begin position="1"/>
        <end position="73"/>
    </location>
</feature>
<dbReference type="SUPFAM" id="SSF55856">
    <property type="entry name" value="Cytochrome b5-like heme/steroid binding domain"/>
    <property type="match status" value="1"/>
</dbReference>
<dbReference type="InterPro" id="IPR036400">
    <property type="entry name" value="Cyt_B5-like_heme/steroid_sf"/>
</dbReference>
<dbReference type="Proteomes" id="UP001213623">
    <property type="component" value="Chromosome 1"/>
</dbReference>
<evidence type="ECO:0000256" key="1">
    <source>
        <dbReference type="ARBA" id="ARBA00022617"/>
    </source>
</evidence>
<feature type="compositionally biased region" description="Low complexity" evidence="5">
    <location>
        <begin position="9"/>
        <end position="18"/>
    </location>
</feature>
<dbReference type="InterPro" id="IPR001199">
    <property type="entry name" value="Cyt_B5-like_heme/steroid-bd"/>
</dbReference>
<evidence type="ECO:0000313" key="7">
    <source>
        <dbReference type="EMBL" id="WFD25815.1"/>
    </source>
</evidence>
<keyword evidence="1 4" id="KW-0349">Heme</keyword>
<keyword evidence="8" id="KW-1185">Reference proteome</keyword>
<dbReference type="InterPro" id="IPR018506">
    <property type="entry name" value="Cyt_B5_heme-BS"/>
</dbReference>
<accession>A0AAF0EHF3</accession>
<dbReference type="GO" id="GO:0090524">
    <property type="term" value="F:cytochrome-b5 reductase activity, acting on NADH"/>
    <property type="evidence" value="ECO:0007669"/>
    <property type="project" value="UniProtKB-EC"/>
</dbReference>
<proteinExistence type="inferred from homology"/>
<gene>
    <name evidence="7" type="ORF">MNAN1_000781</name>
</gene>
<dbReference type="Pfam" id="PF00173">
    <property type="entry name" value="Cyt-b5"/>
    <property type="match status" value="1"/>
</dbReference>
<keyword evidence="3 4" id="KW-0408">Iron</keyword>
<evidence type="ECO:0000256" key="2">
    <source>
        <dbReference type="ARBA" id="ARBA00022723"/>
    </source>
</evidence>
<dbReference type="PANTHER" id="PTHR46237">
    <property type="entry name" value="CYTOCHROME B5 REDUCTASE 4 FAMILY MEMBER"/>
    <property type="match status" value="1"/>
</dbReference>
<dbReference type="GO" id="GO:0020037">
    <property type="term" value="F:heme binding"/>
    <property type="evidence" value="ECO:0007669"/>
    <property type="project" value="UniProtKB-UniRule"/>
</dbReference>
<dbReference type="GO" id="GO:0046872">
    <property type="term" value="F:metal ion binding"/>
    <property type="evidence" value="ECO:0007669"/>
    <property type="project" value="UniProtKB-UniRule"/>
</dbReference>
<dbReference type="FunFam" id="3.10.120.10:FF:000001">
    <property type="entry name" value="Cytochrome b5 reductase 4"/>
    <property type="match status" value="1"/>
</dbReference>
<evidence type="ECO:0000313" key="8">
    <source>
        <dbReference type="Proteomes" id="UP001213623"/>
    </source>
</evidence>
<name>A0AAF0EHF3_9BASI</name>
<organism evidence="7 8">
    <name type="scientific">Malassezia nana</name>
    <dbReference type="NCBI Taxonomy" id="180528"/>
    <lineage>
        <taxon>Eukaryota</taxon>
        <taxon>Fungi</taxon>
        <taxon>Dikarya</taxon>
        <taxon>Basidiomycota</taxon>
        <taxon>Ustilaginomycotina</taxon>
        <taxon>Malasseziomycetes</taxon>
        <taxon>Malasseziales</taxon>
        <taxon>Malasseziaceae</taxon>
        <taxon>Malassezia</taxon>
    </lineage>
</organism>
<keyword evidence="7" id="KW-0560">Oxidoreductase</keyword>
<sequence>MVGDGRGASAGPATPAAPHVDTPDLSAMPPPIVVDDDKPPAFPALDSPQRHPAQQASQAMPPPRPAPSGLQSLRAPLSAPHLRHLDVPVARKKVVLEPGCSPLDWARLKQTTNLRGVPTLLRVTPSELRNHSTSNDAWTAIQGKVYNITPYLRFHPGGQDTLMRVAGRDGTRLFYLTHAWVNIDAILDTAMVGVYVPDS</sequence>
<dbReference type="AlphaFoldDB" id="A0AAF0EHF3"/>
<dbReference type="EMBL" id="CP119892">
    <property type="protein sequence ID" value="WFD25815.1"/>
    <property type="molecule type" value="Genomic_DNA"/>
</dbReference>
<dbReference type="EC" id="1.6.2.2" evidence="7"/>
<reference evidence="7" key="1">
    <citation type="submission" date="2023-03" db="EMBL/GenBank/DDBJ databases">
        <title>Mating type loci evolution in Malassezia.</title>
        <authorList>
            <person name="Coelho M.A."/>
        </authorList>
    </citation>
    <scope>NUCLEOTIDE SEQUENCE</scope>
    <source>
        <strain evidence="7">CBS 9557</strain>
    </source>
</reference>
<evidence type="ECO:0000256" key="5">
    <source>
        <dbReference type="SAM" id="MobiDB-lite"/>
    </source>
</evidence>
<dbReference type="SMART" id="SM01117">
    <property type="entry name" value="Cyt-b5"/>
    <property type="match status" value="1"/>
</dbReference>
<dbReference type="PROSITE" id="PS50255">
    <property type="entry name" value="CYTOCHROME_B5_2"/>
    <property type="match status" value="1"/>
</dbReference>
<dbReference type="GO" id="GO:0005737">
    <property type="term" value="C:cytoplasm"/>
    <property type="evidence" value="ECO:0007669"/>
    <property type="project" value="TreeGrafter"/>
</dbReference>
<evidence type="ECO:0000256" key="3">
    <source>
        <dbReference type="ARBA" id="ARBA00023004"/>
    </source>
</evidence>
<evidence type="ECO:0000259" key="6">
    <source>
        <dbReference type="PROSITE" id="PS50255"/>
    </source>
</evidence>
<protein>
    <submittedName>
        <fullName evidence="7">Cytochrome-b5 reductase</fullName>
        <ecNumber evidence="7">1.6.2.2</ecNumber>
    </submittedName>
</protein>
<dbReference type="PANTHER" id="PTHR46237:SF1">
    <property type="entry name" value="CYTOCHROME B5 REDUCTASE 4"/>
    <property type="match status" value="1"/>
</dbReference>
<keyword evidence="2 4" id="KW-0479">Metal-binding</keyword>
<feature type="domain" description="Cytochrome b5 heme-binding" evidence="6">
    <location>
        <begin position="120"/>
        <end position="196"/>
    </location>
</feature>